<evidence type="ECO:0000259" key="13">
    <source>
        <dbReference type="Pfam" id="PF00535"/>
    </source>
</evidence>
<keyword evidence="14" id="KW-1185">Reference proteome</keyword>
<evidence type="ECO:0000256" key="11">
    <source>
        <dbReference type="ARBA" id="ARBA00060399"/>
    </source>
</evidence>
<dbReference type="GO" id="GO:0005794">
    <property type="term" value="C:Golgi apparatus"/>
    <property type="evidence" value="ECO:0007669"/>
    <property type="project" value="TreeGrafter"/>
</dbReference>
<keyword evidence="4 12" id="KW-0812">Transmembrane</keyword>
<name>A0A1I8AFW5_9BILA</name>
<dbReference type="InterPro" id="IPR045885">
    <property type="entry name" value="GalNAc-T"/>
</dbReference>
<evidence type="ECO:0000313" key="15">
    <source>
        <dbReference type="WBParaSite" id="L893_g5068.t1"/>
    </source>
</evidence>
<dbReference type="InterPro" id="IPR001173">
    <property type="entry name" value="Glyco_trans_2-like"/>
</dbReference>
<dbReference type="GO" id="GO:0006493">
    <property type="term" value="P:protein O-linked glycosylation"/>
    <property type="evidence" value="ECO:0007669"/>
    <property type="project" value="TreeGrafter"/>
</dbReference>
<keyword evidence="10" id="KW-0464">Manganese</keyword>
<evidence type="ECO:0000256" key="6">
    <source>
        <dbReference type="ARBA" id="ARBA00022989"/>
    </source>
</evidence>
<organism evidence="14 15">
    <name type="scientific">Steinernema glaseri</name>
    <dbReference type="NCBI Taxonomy" id="37863"/>
    <lineage>
        <taxon>Eukaryota</taxon>
        <taxon>Metazoa</taxon>
        <taxon>Ecdysozoa</taxon>
        <taxon>Nematoda</taxon>
        <taxon>Chromadorea</taxon>
        <taxon>Rhabditida</taxon>
        <taxon>Tylenchina</taxon>
        <taxon>Panagrolaimomorpha</taxon>
        <taxon>Strongyloidoidea</taxon>
        <taxon>Steinernematidae</taxon>
        <taxon>Steinernema</taxon>
    </lineage>
</organism>
<comment type="cofactor">
    <cofactor evidence="1">
        <name>Mn(2+)</name>
        <dbReference type="ChEBI" id="CHEBI:29035"/>
    </cofactor>
</comment>
<evidence type="ECO:0000256" key="1">
    <source>
        <dbReference type="ARBA" id="ARBA00001936"/>
    </source>
</evidence>
<keyword evidence="9" id="KW-0325">Glycoprotein</keyword>
<proteinExistence type="inferred from homology"/>
<dbReference type="UniPathway" id="UPA00378"/>
<keyword evidence="6 12" id="KW-1133">Transmembrane helix</keyword>
<evidence type="ECO:0000256" key="12">
    <source>
        <dbReference type="SAM" id="Phobius"/>
    </source>
</evidence>
<feature type="transmembrane region" description="Helical" evidence="12">
    <location>
        <begin position="12"/>
        <end position="34"/>
    </location>
</feature>
<dbReference type="AlphaFoldDB" id="A0A1I8AFW5"/>
<dbReference type="InterPro" id="IPR029044">
    <property type="entry name" value="Nucleotide-diphossugar_trans"/>
</dbReference>
<comment type="similarity">
    <text evidence="3">Belongs to the glycosyltransferase 2 family. GalNAc-T subfamily.</text>
</comment>
<sequence>MRVRAGRPRRRQGFSVNAAVAFALGAAFVAFLFMCLNVEMPGLSHPNAGYWGEPVVINADKLSPAERRKYDEGYKNNDFNEYVSDMISLHRPLRPPNPACEDERYPTHLPKASIIICFHNEAWSTLLRTVHSLFDRSPPHLIEEILLIDDYSSMEHLKEPLDKYMAQFDKVKIIRLEKREGLIRARLAGIAKAKGPVLTFLDSHVECMDGWLEPLLAQVAQNSKTIAAPIIDVIDSDTFQYKYTKHGLMGTFDWKLDFQWTDAPKRIMKKLRRDIDPMPTPTIAGGLFAVDRDFFESLGFYDPGFETWGSENLELSFKTWMCGGRLVIVPCSRVGHIFRKRTPYSWKKGVEDVTYNKIRLAQVWMDEYKTKFFETLGGNVEEYGDVSDRVALRERLQCKSFKWYLENIFPESLSVQQNTN</sequence>
<reference evidence="15" key="1">
    <citation type="submission" date="2016-11" db="UniProtKB">
        <authorList>
            <consortium name="WormBaseParasite"/>
        </authorList>
    </citation>
    <scope>IDENTIFICATION</scope>
</reference>
<dbReference type="GO" id="GO:0004653">
    <property type="term" value="F:polypeptide N-acetylgalactosaminyltransferase activity"/>
    <property type="evidence" value="ECO:0007669"/>
    <property type="project" value="TreeGrafter"/>
</dbReference>
<dbReference type="PANTHER" id="PTHR11675:SF131">
    <property type="entry name" value="POLYPEPTIDE N-ACETYLGALACTOSAMINYLTRANSFERASE 9-RELATED"/>
    <property type="match status" value="1"/>
</dbReference>
<dbReference type="FunFam" id="3.90.550.10:FF:000053">
    <property type="entry name" value="Polypeptide N-acetylgalactosaminyltransferase"/>
    <property type="match status" value="1"/>
</dbReference>
<keyword evidence="5" id="KW-0735">Signal-anchor</keyword>
<keyword evidence="8" id="KW-1015">Disulfide bond</keyword>
<evidence type="ECO:0000256" key="8">
    <source>
        <dbReference type="ARBA" id="ARBA00023157"/>
    </source>
</evidence>
<dbReference type="WBParaSite" id="L893_g5068.t1">
    <property type="protein sequence ID" value="L893_g5068.t1"/>
    <property type="gene ID" value="L893_g5068"/>
</dbReference>
<dbReference type="Gene3D" id="3.90.550.10">
    <property type="entry name" value="Spore Coat Polysaccharide Biosynthesis Protein SpsA, Chain A"/>
    <property type="match status" value="1"/>
</dbReference>
<dbReference type="PANTHER" id="PTHR11675">
    <property type="entry name" value="N-ACETYLGALACTOSAMINYLTRANSFERASE"/>
    <property type="match status" value="1"/>
</dbReference>
<comment type="subcellular location">
    <subcellularLocation>
        <location evidence="11">Endomembrane system</location>
        <topology evidence="11">Single-pass type II membrane protein</topology>
    </subcellularLocation>
</comment>
<protein>
    <submittedName>
        <fullName evidence="15">Glyco_trans_2-like domain-containing protein</fullName>
    </submittedName>
</protein>
<dbReference type="Pfam" id="PF00535">
    <property type="entry name" value="Glycos_transf_2"/>
    <property type="match status" value="1"/>
</dbReference>
<evidence type="ECO:0000256" key="9">
    <source>
        <dbReference type="ARBA" id="ARBA00023180"/>
    </source>
</evidence>
<dbReference type="CDD" id="cd02510">
    <property type="entry name" value="pp-GalNAc-T"/>
    <property type="match status" value="1"/>
</dbReference>
<dbReference type="Proteomes" id="UP000095287">
    <property type="component" value="Unplaced"/>
</dbReference>
<comment type="pathway">
    <text evidence="2">Protein modification; protein glycosylation.</text>
</comment>
<evidence type="ECO:0000256" key="4">
    <source>
        <dbReference type="ARBA" id="ARBA00022692"/>
    </source>
</evidence>
<evidence type="ECO:0000256" key="2">
    <source>
        <dbReference type="ARBA" id="ARBA00004922"/>
    </source>
</evidence>
<feature type="domain" description="Glycosyltransferase 2-like" evidence="13">
    <location>
        <begin position="113"/>
        <end position="296"/>
    </location>
</feature>
<accession>A0A1I8AFW5</accession>
<dbReference type="SUPFAM" id="SSF53448">
    <property type="entry name" value="Nucleotide-diphospho-sugar transferases"/>
    <property type="match status" value="1"/>
</dbReference>
<evidence type="ECO:0000256" key="5">
    <source>
        <dbReference type="ARBA" id="ARBA00022968"/>
    </source>
</evidence>
<evidence type="ECO:0000256" key="7">
    <source>
        <dbReference type="ARBA" id="ARBA00023136"/>
    </source>
</evidence>
<keyword evidence="7 12" id="KW-0472">Membrane</keyword>
<evidence type="ECO:0000313" key="14">
    <source>
        <dbReference type="Proteomes" id="UP000095287"/>
    </source>
</evidence>
<evidence type="ECO:0000256" key="3">
    <source>
        <dbReference type="ARBA" id="ARBA00005680"/>
    </source>
</evidence>
<evidence type="ECO:0000256" key="10">
    <source>
        <dbReference type="ARBA" id="ARBA00023211"/>
    </source>
</evidence>